<protein>
    <submittedName>
        <fullName evidence="2">Cupredoxin domain-containing protein</fullName>
    </submittedName>
</protein>
<proteinExistence type="predicted"/>
<dbReference type="InterPro" id="IPR028096">
    <property type="entry name" value="EfeO_Cupredoxin"/>
</dbReference>
<gene>
    <name evidence="2" type="ORF">MJO52_18805</name>
</gene>
<organism evidence="2 3">
    <name type="scientific">Microbulbifer variabilis</name>
    <dbReference type="NCBI Taxonomy" id="266805"/>
    <lineage>
        <taxon>Bacteria</taxon>
        <taxon>Pseudomonadati</taxon>
        <taxon>Pseudomonadota</taxon>
        <taxon>Gammaproteobacteria</taxon>
        <taxon>Cellvibrionales</taxon>
        <taxon>Microbulbiferaceae</taxon>
        <taxon>Microbulbifer</taxon>
    </lineage>
</organism>
<sequence>MKLEIHNHLFNPSELIVPADTEIKLVIYNRDASPEEFESYQLNRKKVIMGNSKAVLFIGPLPAGEYLFFGEFHPITAQGKIIAQ</sequence>
<dbReference type="EMBL" id="CP092418">
    <property type="protein sequence ID" value="USD21088.1"/>
    <property type="molecule type" value="Genomic_DNA"/>
</dbReference>
<dbReference type="Gene3D" id="2.60.40.420">
    <property type="entry name" value="Cupredoxins - blue copper proteins"/>
    <property type="match status" value="1"/>
</dbReference>
<evidence type="ECO:0000313" key="2">
    <source>
        <dbReference type="EMBL" id="USD21088.1"/>
    </source>
</evidence>
<reference evidence="2" key="1">
    <citation type="submission" date="2022-02" db="EMBL/GenBank/DDBJ databases">
        <title>Coral-associated bacteria.</title>
        <authorList>
            <person name="Tang K."/>
            <person name="Wang X."/>
        </authorList>
    </citation>
    <scope>NUCLEOTIDE SEQUENCE</scope>
    <source>
        <strain evidence="2">SCSIO 43006</strain>
    </source>
</reference>
<accession>A0ABY4V9Y6</accession>
<dbReference type="SUPFAM" id="SSF49503">
    <property type="entry name" value="Cupredoxins"/>
    <property type="match status" value="1"/>
</dbReference>
<dbReference type="Proteomes" id="UP001055658">
    <property type="component" value="Chromosome"/>
</dbReference>
<keyword evidence="3" id="KW-1185">Reference proteome</keyword>
<evidence type="ECO:0000259" key="1">
    <source>
        <dbReference type="Pfam" id="PF13473"/>
    </source>
</evidence>
<name>A0ABY4V9Y6_9GAMM</name>
<feature type="domain" description="EfeO-type cupredoxin-like" evidence="1">
    <location>
        <begin position="2"/>
        <end position="83"/>
    </location>
</feature>
<evidence type="ECO:0000313" key="3">
    <source>
        <dbReference type="Proteomes" id="UP001055658"/>
    </source>
</evidence>
<dbReference type="Pfam" id="PF13473">
    <property type="entry name" value="Cupredoxin_1"/>
    <property type="match status" value="1"/>
</dbReference>
<dbReference type="InterPro" id="IPR008972">
    <property type="entry name" value="Cupredoxin"/>
</dbReference>